<evidence type="ECO:0000256" key="1">
    <source>
        <dbReference type="ARBA" id="ARBA00004651"/>
    </source>
</evidence>
<evidence type="ECO:0000313" key="8">
    <source>
        <dbReference type="EMBL" id="MFC4594177.1"/>
    </source>
</evidence>
<feature type="transmembrane region" description="Helical" evidence="6">
    <location>
        <begin position="226"/>
        <end position="247"/>
    </location>
</feature>
<dbReference type="Pfam" id="PF05425">
    <property type="entry name" value="CopD"/>
    <property type="match status" value="1"/>
</dbReference>
<evidence type="ECO:0000313" key="9">
    <source>
        <dbReference type="Proteomes" id="UP001595957"/>
    </source>
</evidence>
<keyword evidence="9" id="KW-1185">Reference proteome</keyword>
<dbReference type="PANTHER" id="PTHR34820">
    <property type="entry name" value="INNER MEMBRANE PROTEIN YEBZ"/>
    <property type="match status" value="1"/>
</dbReference>
<keyword evidence="2" id="KW-1003">Cell membrane</keyword>
<dbReference type="RefSeq" id="WP_380803678.1">
    <property type="nucleotide sequence ID" value="NZ_JBHSFZ010000013.1"/>
</dbReference>
<accession>A0ABV9EXS4</accession>
<comment type="subcellular location">
    <subcellularLocation>
        <location evidence="1">Cell membrane</location>
        <topology evidence="1">Multi-pass membrane protein</topology>
    </subcellularLocation>
</comment>
<feature type="transmembrane region" description="Helical" evidence="6">
    <location>
        <begin position="12"/>
        <end position="30"/>
    </location>
</feature>
<keyword evidence="4 6" id="KW-1133">Transmembrane helix</keyword>
<evidence type="ECO:0000256" key="2">
    <source>
        <dbReference type="ARBA" id="ARBA00022475"/>
    </source>
</evidence>
<feature type="transmembrane region" description="Helical" evidence="6">
    <location>
        <begin position="42"/>
        <end position="66"/>
    </location>
</feature>
<name>A0ABV9EXS4_9SPHN</name>
<evidence type="ECO:0000259" key="7">
    <source>
        <dbReference type="Pfam" id="PF05425"/>
    </source>
</evidence>
<dbReference type="InterPro" id="IPR008457">
    <property type="entry name" value="Cu-R_CopD_dom"/>
</dbReference>
<organism evidence="8 9">
    <name type="scientific">Sphingobium tyrosinilyticum</name>
    <dbReference type="NCBI Taxonomy" id="2715436"/>
    <lineage>
        <taxon>Bacteria</taxon>
        <taxon>Pseudomonadati</taxon>
        <taxon>Pseudomonadota</taxon>
        <taxon>Alphaproteobacteria</taxon>
        <taxon>Sphingomonadales</taxon>
        <taxon>Sphingomonadaceae</taxon>
        <taxon>Sphingobium</taxon>
    </lineage>
</organism>
<evidence type="ECO:0000256" key="3">
    <source>
        <dbReference type="ARBA" id="ARBA00022692"/>
    </source>
</evidence>
<protein>
    <submittedName>
        <fullName evidence="8">Copper homeostasis membrane protein CopD</fullName>
    </submittedName>
</protein>
<dbReference type="PANTHER" id="PTHR34820:SF4">
    <property type="entry name" value="INNER MEMBRANE PROTEIN YEBZ"/>
    <property type="match status" value="1"/>
</dbReference>
<dbReference type="EMBL" id="JBHSFZ010000013">
    <property type="protein sequence ID" value="MFC4594177.1"/>
    <property type="molecule type" value="Genomic_DNA"/>
</dbReference>
<reference evidence="9" key="1">
    <citation type="journal article" date="2019" name="Int. J. Syst. Evol. Microbiol.">
        <title>The Global Catalogue of Microorganisms (GCM) 10K type strain sequencing project: providing services to taxonomists for standard genome sequencing and annotation.</title>
        <authorList>
            <consortium name="The Broad Institute Genomics Platform"/>
            <consortium name="The Broad Institute Genome Sequencing Center for Infectious Disease"/>
            <person name="Wu L."/>
            <person name="Ma J."/>
        </authorList>
    </citation>
    <scope>NUCLEOTIDE SEQUENCE [LARGE SCALE GENOMIC DNA]</scope>
    <source>
        <strain evidence="9">NBRC 103632</strain>
    </source>
</reference>
<feature type="domain" description="Copper resistance protein D" evidence="7">
    <location>
        <begin position="187"/>
        <end position="293"/>
    </location>
</feature>
<feature type="transmembrane region" description="Helical" evidence="6">
    <location>
        <begin position="193"/>
        <end position="214"/>
    </location>
</feature>
<dbReference type="InterPro" id="IPR032694">
    <property type="entry name" value="CopC/D"/>
</dbReference>
<feature type="transmembrane region" description="Helical" evidence="6">
    <location>
        <begin position="151"/>
        <end position="172"/>
    </location>
</feature>
<gene>
    <name evidence="8" type="primary">copD</name>
    <name evidence="8" type="ORF">ACFO3E_08225</name>
</gene>
<feature type="transmembrane region" description="Helical" evidence="6">
    <location>
        <begin position="114"/>
        <end position="131"/>
    </location>
</feature>
<feature type="transmembrane region" description="Helical" evidence="6">
    <location>
        <begin position="86"/>
        <end position="107"/>
    </location>
</feature>
<evidence type="ECO:0000256" key="4">
    <source>
        <dbReference type="ARBA" id="ARBA00022989"/>
    </source>
</evidence>
<keyword evidence="5 6" id="KW-0472">Membrane</keyword>
<sequence>MPIDGLLVATRFGLYADLAALAGLPLFWWSMRKGTGAEARGILAVLAFGGIAFSALWLLASAAAMAGTSLFASDWSVVDILLRETMIGPLLGVRAVALLLILVLLLVSRRADGPPVTIALLATVAAATLAWSGHAGATEGVAGTVHRAADVLHILAASAWVGALLALLTRIFCSASDVQETEQTALMLHRFSLFGTLFVITLIVSGAINSVMIVGFANLPLLLHSLYGWLLLAKIALFGGMLILAAANRWRLTPALTRAANSGDLAPAQARLRMSLTFETIMALGILALVAALGTLDPLGG</sequence>
<feature type="transmembrane region" description="Helical" evidence="6">
    <location>
        <begin position="276"/>
        <end position="296"/>
    </location>
</feature>
<comment type="caution">
    <text evidence="8">The sequence shown here is derived from an EMBL/GenBank/DDBJ whole genome shotgun (WGS) entry which is preliminary data.</text>
</comment>
<dbReference type="InterPro" id="IPR047689">
    <property type="entry name" value="CopD"/>
</dbReference>
<evidence type="ECO:0000256" key="6">
    <source>
        <dbReference type="SAM" id="Phobius"/>
    </source>
</evidence>
<evidence type="ECO:0000256" key="5">
    <source>
        <dbReference type="ARBA" id="ARBA00023136"/>
    </source>
</evidence>
<dbReference type="Proteomes" id="UP001595957">
    <property type="component" value="Unassembled WGS sequence"/>
</dbReference>
<keyword evidence="3 6" id="KW-0812">Transmembrane</keyword>
<dbReference type="NCBIfam" id="NF033808">
    <property type="entry name" value="copper_CopD"/>
    <property type="match status" value="1"/>
</dbReference>
<proteinExistence type="predicted"/>